<dbReference type="GO" id="GO:0009401">
    <property type="term" value="P:phosphoenolpyruvate-dependent sugar phosphotransferase system"/>
    <property type="evidence" value="ECO:0007669"/>
    <property type="project" value="UniProtKB-KW"/>
</dbReference>
<name>A0A4Q9WBK0_STALU</name>
<dbReference type="PANTHER" id="PTHR33843:SF4">
    <property type="entry name" value="ASCORBATE-SPECIFIC PTS SYSTEM EIIC COMPONENT"/>
    <property type="match status" value="1"/>
</dbReference>
<feature type="transmembrane region" description="Helical" evidence="14">
    <location>
        <begin position="12"/>
        <end position="29"/>
    </location>
</feature>
<gene>
    <name evidence="15" type="ORF">EQ812_06830</name>
</gene>
<evidence type="ECO:0000256" key="10">
    <source>
        <dbReference type="ARBA" id="ARBA00037387"/>
    </source>
</evidence>
<dbReference type="GeneID" id="58091013"/>
<evidence type="ECO:0000256" key="9">
    <source>
        <dbReference type="ARBA" id="ARBA00023136"/>
    </source>
</evidence>
<dbReference type="NCBIfam" id="NF009553">
    <property type="entry name" value="PRK12997.1-5"/>
    <property type="match status" value="1"/>
</dbReference>
<dbReference type="Pfam" id="PF03611">
    <property type="entry name" value="EIIC-GAT"/>
    <property type="match status" value="1"/>
</dbReference>
<feature type="transmembrane region" description="Helical" evidence="14">
    <location>
        <begin position="93"/>
        <end position="112"/>
    </location>
</feature>
<evidence type="ECO:0000313" key="16">
    <source>
        <dbReference type="Proteomes" id="UP000293637"/>
    </source>
</evidence>
<feature type="transmembrane region" description="Helical" evidence="14">
    <location>
        <begin position="257"/>
        <end position="282"/>
    </location>
</feature>
<feature type="transmembrane region" description="Helical" evidence="14">
    <location>
        <begin position="370"/>
        <end position="392"/>
    </location>
</feature>
<evidence type="ECO:0000256" key="5">
    <source>
        <dbReference type="ARBA" id="ARBA00022597"/>
    </source>
</evidence>
<dbReference type="GO" id="GO:0005886">
    <property type="term" value="C:plasma membrane"/>
    <property type="evidence" value="ECO:0007669"/>
    <property type="project" value="UniProtKB-SubCell"/>
</dbReference>
<evidence type="ECO:0000256" key="7">
    <source>
        <dbReference type="ARBA" id="ARBA00022692"/>
    </source>
</evidence>
<dbReference type="Proteomes" id="UP000293637">
    <property type="component" value="Unassembled WGS sequence"/>
</dbReference>
<dbReference type="AlphaFoldDB" id="A0A4Q9WBK0"/>
<keyword evidence="9 14" id="KW-0472">Membrane</keyword>
<keyword evidence="3" id="KW-0813">Transport</keyword>
<protein>
    <recommendedName>
        <fullName evidence="12">Ascorbate-specific PTS system EIIC component</fullName>
    </recommendedName>
    <alternativeName>
        <fullName evidence="13">Ascorbate-specific permease IIC component UlaA</fullName>
    </alternativeName>
</protein>
<comment type="similarity">
    <text evidence="11">Belongs to the UlaA family.</text>
</comment>
<organism evidence="15 16">
    <name type="scientific">Staphylococcus lugdunensis</name>
    <dbReference type="NCBI Taxonomy" id="28035"/>
    <lineage>
        <taxon>Bacteria</taxon>
        <taxon>Bacillati</taxon>
        <taxon>Bacillota</taxon>
        <taxon>Bacilli</taxon>
        <taxon>Bacillales</taxon>
        <taxon>Staphylococcaceae</taxon>
        <taxon>Staphylococcus</taxon>
    </lineage>
</organism>
<evidence type="ECO:0000256" key="2">
    <source>
        <dbReference type="ARBA" id="ARBA00011738"/>
    </source>
</evidence>
<sequence length="451" mass="47654">MHAILDFIVDILSQPAILVALIALIGLLVQKKSATAITTGTIKTMLGFLILSAGAGVVSNSLEPFGKIFQHAFGVQGVVPNNEAIISLALKDYGTTAALIMVFGMLINIVIARISNLKYIFLTGHHTFYMAAFLAILLTVGHIKGYLTVTIGAVLLGLLMSILPTLAQPTMRKITGNDQVALGHFGTISYWAAGEVGKLFKGKSKSTEEIKFPKGLSFLRESTISISITMALLYLIACLFAGVGYVHDHISQGQNFIVFSVIQGVTFAAGVFIILTGVRLILAEIVPAFKGISEKLVPSSKPALDCPIVFPYAQNAVLIGFFVSFITGVIGMFILFFTGGIVILPGVVAHFFLGATSAVFGNARGGIKGAVAGAALNGILITFLPLLFIPFLGDLGLATTTFSDTDFLAVGIIFGNIVKYAGIIGSVIFIVILAAGAIFLKGKADKKYEQQ</sequence>
<feature type="transmembrane region" description="Helical" evidence="14">
    <location>
        <begin position="224"/>
        <end position="245"/>
    </location>
</feature>
<dbReference type="InterPro" id="IPR051562">
    <property type="entry name" value="Ascorbate-PTS_EIIC"/>
</dbReference>
<reference evidence="15 16" key="1">
    <citation type="journal article" date="2019" name="Sci. Transl. Med.">
        <title>Quorum sensing between bacterial species on the skin protects against epidermal injury in atopic dermatitis.</title>
        <authorList>
            <person name="Williams M.R."/>
        </authorList>
    </citation>
    <scope>NUCLEOTIDE SEQUENCE [LARGE SCALE GENOMIC DNA]</scope>
    <source>
        <strain evidence="15 16">E7</strain>
    </source>
</reference>
<evidence type="ECO:0000256" key="3">
    <source>
        <dbReference type="ARBA" id="ARBA00022448"/>
    </source>
</evidence>
<feature type="transmembrane region" description="Helical" evidence="14">
    <location>
        <begin position="119"/>
        <end position="140"/>
    </location>
</feature>
<keyword evidence="6" id="KW-0598">Phosphotransferase system</keyword>
<dbReference type="NCBIfam" id="NF006920">
    <property type="entry name" value="PRK09410.1-2"/>
    <property type="match status" value="1"/>
</dbReference>
<accession>A0A4Q9WBK0</accession>
<evidence type="ECO:0000313" key="15">
    <source>
        <dbReference type="EMBL" id="TBW72680.1"/>
    </source>
</evidence>
<comment type="function">
    <text evidence="10">The phosphoenolpyruvate-dependent sugar phosphotransferase system (sugar PTS), a major carbohydrate active transport system, catalyzes the phosphorylation of incoming sugar substrates concomitantly with their translocation across the cell membrane. The enzyme II UlaABC PTS system is involved in ascorbate transport.</text>
</comment>
<evidence type="ECO:0000256" key="14">
    <source>
        <dbReference type="SAM" id="Phobius"/>
    </source>
</evidence>
<evidence type="ECO:0000256" key="11">
    <source>
        <dbReference type="ARBA" id="ARBA00038218"/>
    </source>
</evidence>
<comment type="subunit">
    <text evidence="2">Homodimer.</text>
</comment>
<comment type="subcellular location">
    <subcellularLocation>
        <location evidence="1">Cell membrane</location>
        <topology evidence="1">Multi-pass membrane protein</topology>
    </subcellularLocation>
</comment>
<feature type="transmembrane region" description="Helical" evidence="14">
    <location>
        <begin position="317"/>
        <end position="337"/>
    </location>
</feature>
<evidence type="ECO:0000256" key="6">
    <source>
        <dbReference type="ARBA" id="ARBA00022683"/>
    </source>
</evidence>
<dbReference type="EMBL" id="SCHB01000003">
    <property type="protein sequence ID" value="TBW72680.1"/>
    <property type="molecule type" value="Genomic_DNA"/>
</dbReference>
<evidence type="ECO:0000256" key="8">
    <source>
        <dbReference type="ARBA" id="ARBA00022989"/>
    </source>
</evidence>
<comment type="caution">
    <text evidence="15">The sequence shown here is derived from an EMBL/GenBank/DDBJ whole genome shotgun (WGS) entry which is preliminary data.</text>
</comment>
<keyword evidence="4" id="KW-1003">Cell membrane</keyword>
<feature type="transmembrane region" description="Helical" evidence="14">
    <location>
        <begin position="412"/>
        <end position="440"/>
    </location>
</feature>
<keyword evidence="5" id="KW-0762">Sugar transport</keyword>
<keyword evidence="8 14" id="KW-1133">Transmembrane helix</keyword>
<dbReference type="RefSeq" id="WP_002492448.1">
    <property type="nucleotide sequence ID" value="NZ_AP021848.1"/>
</dbReference>
<evidence type="ECO:0000256" key="13">
    <source>
        <dbReference type="ARBA" id="ARBA00042859"/>
    </source>
</evidence>
<dbReference type="NCBIfam" id="NF006922">
    <property type="entry name" value="PRK09410.1-5"/>
    <property type="match status" value="1"/>
</dbReference>
<feature type="transmembrane region" description="Helical" evidence="14">
    <location>
        <begin position="41"/>
        <end position="59"/>
    </location>
</feature>
<dbReference type="InterPro" id="IPR004703">
    <property type="entry name" value="PTS_sugar-sp_permease"/>
</dbReference>
<evidence type="ECO:0000256" key="12">
    <source>
        <dbReference type="ARBA" id="ARBA00039702"/>
    </source>
</evidence>
<evidence type="ECO:0000256" key="1">
    <source>
        <dbReference type="ARBA" id="ARBA00004651"/>
    </source>
</evidence>
<feature type="transmembrane region" description="Helical" evidence="14">
    <location>
        <begin position="343"/>
        <end position="363"/>
    </location>
</feature>
<keyword evidence="7 14" id="KW-0812">Transmembrane</keyword>
<proteinExistence type="inferred from homology"/>
<evidence type="ECO:0000256" key="4">
    <source>
        <dbReference type="ARBA" id="ARBA00022475"/>
    </source>
</evidence>
<feature type="transmembrane region" description="Helical" evidence="14">
    <location>
        <begin position="146"/>
        <end position="167"/>
    </location>
</feature>
<dbReference type="PANTHER" id="PTHR33843">
    <property type="entry name" value="ASCORBATE-SPECIFIC PTS SYSTEM EIIC COMPONENT"/>
    <property type="match status" value="1"/>
</dbReference>